<name>A0ABV0BEB1_9SPHN</name>
<comment type="caution">
    <text evidence="2">The sequence shown here is derived from an EMBL/GenBank/DDBJ whole genome shotgun (WGS) entry which is preliminary data.</text>
</comment>
<dbReference type="EMBL" id="JBDIZK010000019">
    <property type="protein sequence ID" value="MEN3749885.1"/>
    <property type="molecule type" value="Genomic_DNA"/>
</dbReference>
<evidence type="ECO:0008006" key="4">
    <source>
        <dbReference type="Google" id="ProtNLM"/>
    </source>
</evidence>
<dbReference type="Proteomes" id="UP001427805">
    <property type="component" value="Unassembled WGS sequence"/>
</dbReference>
<feature type="transmembrane region" description="Helical" evidence="1">
    <location>
        <begin position="148"/>
        <end position="165"/>
    </location>
</feature>
<dbReference type="RefSeq" id="WP_346248934.1">
    <property type="nucleotide sequence ID" value="NZ_JBDIZK010000019.1"/>
</dbReference>
<feature type="transmembrane region" description="Helical" evidence="1">
    <location>
        <begin position="177"/>
        <end position="197"/>
    </location>
</feature>
<sequence length="389" mass="39369">MRHGLRRAAAERLCHVLERILPPRHRDWARAIAAEVDAIPDDGDALRFALHGFCGLVPRAAALRLHRPFPSPADAGSSRSMSDMTLRSSSLAFGIACAIGAVLLGLAYLALAGAPARYLGINGGALVIGLLLVALTRDAATRLSLPPGIIALALSFVLLAATLAADGAAEAARWVRIAGISIQPSLILVPAIIIGFASVRSRAAAIATIVAAATLALQPDRAMAGVLAAALAVLACTRRDRGTLAALAAALAGFVATLLQPDRFPPAPHVDQILYTAFDVHPLAGACVLAGAVVMLLPAAAGLVAGRGASDAHLAFGALWGTVILAAALGNYPTPLVGYGGSAVIGYLVSLSLLPTMRPRGDCGRAATITAPAEPDAAADARTGLAAAA</sequence>
<proteinExistence type="predicted"/>
<evidence type="ECO:0000256" key="1">
    <source>
        <dbReference type="SAM" id="Phobius"/>
    </source>
</evidence>
<keyword evidence="1" id="KW-1133">Transmembrane helix</keyword>
<keyword evidence="1" id="KW-0812">Transmembrane</keyword>
<keyword evidence="3" id="KW-1185">Reference proteome</keyword>
<feature type="transmembrane region" description="Helical" evidence="1">
    <location>
        <begin position="280"/>
        <end position="305"/>
    </location>
</feature>
<keyword evidence="1" id="KW-0472">Membrane</keyword>
<feature type="transmembrane region" description="Helical" evidence="1">
    <location>
        <begin position="118"/>
        <end position="136"/>
    </location>
</feature>
<feature type="transmembrane region" description="Helical" evidence="1">
    <location>
        <begin position="243"/>
        <end position="260"/>
    </location>
</feature>
<feature type="transmembrane region" description="Helical" evidence="1">
    <location>
        <begin position="91"/>
        <end position="111"/>
    </location>
</feature>
<evidence type="ECO:0000313" key="3">
    <source>
        <dbReference type="Proteomes" id="UP001427805"/>
    </source>
</evidence>
<evidence type="ECO:0000313" key="2">
    <source>
        <dbReference type="EMBL" id="MEN3749885.1"/>
    </source>
</evidence>
<feature type="transmembrane region" description="Helical" evidence="1">
    <location>
        <begin position="312"/>
        <end position="330"/>
    </location>
</feature>
<gene>
    <name evidence="2" type="ORF">TPR58_22120</name>
</gene>
<organism evidence="2 3">
    <name type="scientific">Sphingomonas rustica</name>
    <dbReference type="NCBI Taxonomy" id="3103142"/>
    <lineage>
        <taxon>Bacteria</taxon>
        <taxon>Pseudomonadati</taxon>
        <taxon>Pseudomonadota</taxon>
        <taxon>Alphaproteobacteria</taxon>
        <taxon>Sphingomonadales</taxon>
        <taxon>Sphingomonadaceae</taxon>
        <taxon>Sphingomonas</taxon>
    </lineage>
</organism>
<protein>
    <recommendedName>
        <fullName evidence="4">Cell wall polymerase</fullName>
    </recommendedName>
</protein>
<feature type="transmembrane region" description="Helical" evidence="1">
    <location>
        <begin position="336"/>
        <end position="355"/>
    </location>
</feature>
<accession>A0ABV0BEB1</accession>
<reference evidence="2 3" key="1">
    <citation type="submission" date="2024-05" db="EMBL/GenBank/DDBJ databases">
        <title>Sphingomonas sp. HF-S3 16S ribosomal RNA gene Genome sequencing and assembly.</title>
        <authorList>
            <person name="Lee H."/>
        </authorList>
    </citation>
    <scope>NUCLEOTIDE SEQUENCE [LARGE SCALE GENOMIC DNA]</scope>
    <source>
        <strain evidence="2 3">HF-S3</strain>
    </source>
</reference>